<gene>
    <name evidence="2" type="ORF">MRATA1EN1_LOCUS1573</name>
</gene>
<organism evidence="2 3">
    <name type="scientific">Rangifer tarandus platyrhynchus</name>
    <name type="common">Svalbard reindeer</name>
    <dbReference type="NCBI Taxonomy" id="3082113"/>
    <lineage>
        <taxon>Eukaryota</taxon>
        <taxon>Metazoa</taxon>
        <taxon>Chordata</taxon>
        <taxon>Craniata</taxon>
        <taxon>Vertebrata</taxon>
        <taxon>Euteleostomi</taxon>
        <taxon>Mammalia</taxon>
        <taxon>Eutheria</taxon>
        <taxon>Laurasiatheria</taxon>
        <taxon>Artiodactyla</taxon>
        <taxon>Ruminantia</taxon>
        <taxon>Pecora</taxon>
        <taxon>Cervidae</taxon>
        <taxon>Odocoileinae</taxon>
        <taxon>Rangifer</taxon>
    </lineage>
</organism>
<evidence type="ECO:0000313" key="3">
    <source>
        <dbReference type="Proteomes" id="UP001176941"/>
    </source>
</evidence>
<proteinExistence type="predicted"/>
<sequence length="217" mass="23033">MASLVLDPVLCEPPRLAVHSEETAELAPALCSSVEETLYAQATQFSLKRRPEEADGYPHAPWRGTVECRSEEAPREGTHKPMRDHRSCGRGSSGTCDLGPLGGLLSLEGHLLSPGCGRNWSQDSASGGTGRAPRGTRRARGLATAPLAPHSSDHSAKHSRGSKLRGGGSQLGDGEHIGERLGGTLRLSDSTRLLLPVRPPRSSTWPRCARDAPSLSP</sequence>
<protein>
    <submittedName>
        <fullName evidence="2">Uncharacterized protein</fullName>
    </submittedName>
</protein>
<name>A0ABN8XYD8_RANTA</name>
<dbReference type="Proteomes" id="UP001176941">
    <property type="component" value="Chromosome 1"/>
</dbReference>
<evidence type="ECO:0000313" key="2">
    <source>
        <dbReference type="EMBL" id="CAI9152611.1"/>
    </source>
</evidence>
<evidence type="ECO:0000256" key="1">
    <source>
        <dbReference type="SAM" id="MobiDB-lite"/>
    </source>
</evidence>
<dbReference type="EMBL" id="OX459937">
    <property type="protein sequence ID" value="CAI9152611.1"/>
    <property type="molecule type" value="Genomic_DNA"/>
</dbReference>
<reference evidence="2" key="1">
    <citation type="submission" date="2023-04" db="EMBL/GenBank/DDBJ databases">
        <authorList>
            <consortium name="ELIXIR-Norway"/>
        </authorList>
    </citation>
    <scope>NUCLEOTIDE SEQUENCE [LARGE SCALE GENOMIC DNA]</scope>
</reference>
<feature type="compositionally biased region" description="Low complexity" evidence="1">
    <location>
        <begin position="184"/>
        <end position="195"/>
    </location>
</feature>
<keyword evidence="3" id="KW-1185">Reference proteome</keyword>
<feature type="region of interest" description="Disordered" evidence="1">
    <location>
        <begin position="68"/>
        <end position="92"/>
    </location>
</feature>
<accession>A0ABN8XYD8</accession>
<feature type="region of interest" description="Disordered" evidence="1">
    <location>
        <begin position="118"/>
        <end position="217"/>
    </location>
</feature>
<feature type="compositionally biased region" description="Basic and acidic residues" evidence="1">
    <location>
        <begin position="68"/>
        <end position="87"/>
    </location>
</feature>